<evidence type="ECO:0000313" key="1">
    <source>
        <dbReference type="EMBL" id="CAE7244391.1"/>
    </source>
</evidence>
<name>A0A812LNK8_9DINO</name>
<dbReference type="EMBL" id="CAJNDS010001024">
    <property type="protein sequence ID" value="CAE7244391.1"/>
    <property type="molecule type" value="Genomic_DNA"/>
</dbReference>
<accession>A0A812LNK8</accession>
<keyword evidence="2" id="KW-1185">Reference proteome</keyword>
<reference evidence="1" key="1">
    <citation type="submission" date="2021-02" db="EMBL/GenBank/DDBJ databases">
        <authorList>
            <person name="Dougan E. K."/>
            <person name="Rhodes N."/>
            <person name="Thang M."/>
            <person name="Chan C."/>
        </authorList>
    </citation>
    <scope>NUCLEOTIDE SEQUENCE</scope>
</reference>
<proteinExistence type="predicted"/>
<organism evidence="1 2">
    <name type="scientific">Symbiodinium natans</name>
    <dbReference type="NCBI Taxonomy" id="878477"/>
    <lineage>
        <taxon>Eukaryota</taxon>
        <taxon>Sar</taxon>
        <taxon>Alveolata</taxon>
        <taxon>Dinophyceae</taxon>
        <taxon>Suessiales</taxon>
        <taxon>Symbiodiniaceae</taxon>
        <taxon>Symbiodinium</taxon>
    </lineage>
</organism>
<comment type="caution">
    <text evidence="1">The sequence shown here is derived from an EMBL/GenBank/DDBJ whole genome shotgun (WGS) entry which is preliminary data.</text>
</comment>
<dbReference type="AlphaFoldDB" id="A0A812LNK8"/>
<evidence type="ECO:0000313" key="2">
    <source>
        <dbReference type="Proteomes" id="UP000604046"/>
    </source>
</evidence>
<protein>
    <submittedName>
        <fullName evidence="1">Uncharacterized protein</fullName>
    </submittedName>
</protein>
<dbReference type="Proteomes" id="UP000604046">
    <property type="component" value="Unassembled WGS sequence"/>
</dbReference>
<gene>
    <name evidence="1" type="ORF">SNAT2548_LOCUS11421</name>
</gene>
<sequence length="160" mass="16598">MLGGSDRFLHGFGADCLNGFGASGMPVGPKIRFKCSSLSHGSGEVALTSRSVSDARDGLRPHRVLATSCWDDGGLVVAAWWFVSASDDCMVRLLEEAWAPGLGLYRGPDETGRQNKVSNGLSRVALALGGRGGMGAPPLDSSCENCWVTVTVGAKGSIGL</sequence>